<evidence type="ECO:0000313" key="2">
    <source>
        <dbReference type="EMBL" id="GJE55732.1"/>
    </source>
</evidence>
<dbReference type="Proteomes" id="UP001055101">
    <property type="component" value="Unassembled WGS sequence"/>
</dbReference>
<dbReference type="EMBL" id="BPRA01000009">
    <property type="protein sequence ID" value="GJE55732.1"/>
    <property type="molecule type" value="Genomic_DNA"/>
</dbReference>
<accession>A0ABQ4TNP7</accession>
<proteinExistence type="predicted"/>
<feature type="transmembrane region" description="Helical" evidence="1">
    <location>
        <begin position="12"/>
        <end position="33"/>
    </location>
</feature>
<dbReference type="RefSeq" id="WP_147817735.1">
    <property type="nucleotide sequence ID" value="NZ_BPRA01000009.1"/>
</dbReference>
<name>A0ABQ4TNP7_9HYPH</name>
<keyword evidence="1" id="KW-1133">Transmembrane helix</keyword>
<sequence>MSLDLSGSHPLRGFLVSTAVVALVAGVGAFGLVHHLARTVAAPGARYAALPPGIVDPEVTGAIGTTARSIMLDPCNGRERLVVRGP</sequence>
<evidence type="ECO:0000256" key="1">
    <source>
        <dbReference type="SAM" id="Phobius"/>
    </source>
</evidence>
<evidence type="ECO:0000313" key="3">
    <source>
        <dbReference type="Proteomes" id="UP001055101"/>
    </source>
</evidence>
<reference evidence="2" key="1">
    <citation type="journal article" date="2021" name="Front. Microbiol.">
        <title>Comprehensive Comparative Genomics and Phenotyping of Methylobacterium Species.</title>
        <authorList>
            <person name="Alessa O."/>
            <person name="Ogura Y."/>
            <person name="Fujitani Y."/>
            <person name="Takami H."/>
            <person name="Hayashi T."/>
            <person name="Sahin N."/>
            <person name="Tani A."/>
        </authorList>
    </citation>
    <scope>NUCLEOTIDE SEQUENCE</scope>
    <source>
        <strain evidence="2">DSM 23674</strain>
    </source>
</reference>
<keyword evidence="3" id="KW-1185">Reference proteome</keyword>
<organism evidence="2 3">
    <name type="scientific">Methylobacterium thuringiense</name>
    <dbReference type="NCBI Taxonomy" id="1003091"/>
    <lineage>
        <taxon>Bacteria</taxon>
        <taxon>Pseudomonadati</taxon>
        <taxon>Pseudomonadota</taxon>
        <taxon>Alphaproteobacteria</taxon>
        <taxon>Hyphomicrobiales</taxon>
        <taxon>Methylobacteriaceae</taxon>
        <taxon>Methylobacterium</taxon>
    </lineage>
</organism>
<keyword evidence="1" id="KW-0812">Transmembrane</keyword>
<comment type="caution">
    <text evidence="2">The sequence shown here is derived from an EMBL/GenBank/DDBJ whole genome shotgun (WGS) entry which is preliminary data.</text>
</comment>
<keyword evidence="1" id="KW-0472">Membrane</keyword>
<gene>
    <name evidence="2" type="ORF">EKPJFOCH_2227</name>
</gene>
<reference evidence="2" key="2">
    <citation type="submission" date="2021-08" db="EMBL/GenBank/DDBJ databases">
        <authorList>
            <person name="Tani A."/>
            <person name="Ola A."/>
            <person name="Ogura Y."/>
            <person name="Katsura K."/>
            <person name="Hayashi T."/>
        </authorList>
    </citation>
    <scope>NUCLEOTIDE SEQUENCE</scope>
    <source>
        <strain evidence="2">DSM 23674</strain>
    </source>
</reference>
<protein>
    <submittedName>
        <fullName evidence="2">Uncharacterized protein</fullName>
    </submittedName>
</protein>